<evidence type="ECO:0000259" key="11">
    <source>
        <dbReference type="PROSITE" id="PS50929"/>
    </source>
</evidence>
<organism evidence="12 13">
    <name type="scientific">Clostridium paraputrificum</name>
    <dbReference type="NCBI Taxonomy" id="29363"/>
    <lineage>
        <taxon>Bacteria</taxon>
        <taxon>Bacillati</taxon>
        <taxon>Bacillota</taxon>
        <taxon>Clostridia</taxon>
        <taxon>Eubacteriales</taxon>
        <taxon>Clostridiaceae</taxon>
        <taxon>Clostridium</taxon>
    </lineage>
</organism>
<dbReference type="InterPro" id="IPR027417">
    <property type="entry name" value="P-loop_NTPase"/>
</dbReference>
<dbReference type="InterPro" id="IPR017871">
    <property type="entry name" value="ABC_transporter-like_CS"/>
</dbReference>
<evidence type="ECO:0000256" key="3">
    <source>
        <dbReference type="ARBA" id="ARBA00022475"/>
    </source>
</evidence>
<comment type="subcellular location">
    <subcellularLocation>
        <location evidence="1">Cell membrane</location>
        <topology evidence="1">Multi-pass membrane protein</topology>
    </subcellularLocation>
</comment>
<feature type="transmembrane region" description="Helical" evidence="9">
    <location>
        <begin position="243"/>
        <end position="266"/>
    </location>
</feature>
<dbReference type="PROSITE" id="PS50929">
    <property type="entry name" value="ABC_TM1F"/>
    <property type="match status" value="1"/>
</dbReference>
<dbReference type="GO" id="GO:0005524">
    <property type="term" value="F:ATP binding"/>
    <property type="evidence" value="ECO:0007669"/>
    <property type="project" value="UniProtKB-KW"/>
</dbReference>
<evidence type="ECO:0000256" key="2">
    <source>
        <dbReference type="ARBA" id="ARBA00022448"/>
    </source>
</evidence>
<name>A0A1B8RQL5_9CLOT</name>
<dbReference type="eggNOG" id="COG4988">
    <property type="taxonomic scope" value="Bacteria"/>
</dbReference>
<dbReference type="Proteomes" id="UP000092714">
    <property type="component" value="Unassembled WGS sequence"/>
</dbReference>
<gene>
    <name evidence="12" type="ORF">CP373A1_06325</name>
</gene>
<dbReference type="Pfam" id="PF00005">
    <property type="entry name" value="ABC_tran"/>
    <property type="match status" value="1"/>
</dbReference>
<dbReference type="Pfam" id="PF00664">
    <property type="entry name" value="ABC_membrane"/>
    <property type="match status" value="1"/>
</dbReference>
<accession>A0A1B8RQL5</accession>
<dbReference type="PROSITE" id="PS00211">
    <property type="entry name" value="ABC_TRANSPORTER_1"/>
    <property type="match status" value="1"/>
</dbReference>
<dbReference type="CDD" id="cd18781">
    <property type="entry name" value="ABC_6TM_AarD_CydDC_like"/>
    <property type="match status" value="1"/>
</dbReference>
<dbReference type="PANTHER" id="PTHR43394:SF1">
    <property type="entry name" value="ATP-BINDING CASSETTE SUB-FAMILY B MEMBER 10, MITOCHONDRIAL"/>
    <property type="match status" value="1"/>
</dbReference>
<dbReference type="InterPro" id="IPR003439">
    <property type="entry name" value="ABC_transporter-like_ATP-bd"/>
</dbReference>
<dbReference type="AlphaFoldDB" id="A0A1B8RQL5"/>
<evidence type="ECO:0000256" key="8">
    <source>
        <dbReference type="ARBA" id="ARBA00023136"/>
    </source>
</evidence>
<evidence type="ECO:0000313" key="12">
    <source>
        <dbReference type="EMBL" id="OBY11109.1"/>
    </source>
</evidence>
<dbReference type="GO" id="GO:0015421">
    <property type="term" value="F:ABC-type oligopeptide transporter activity"/>
    <property type="evidence" value="ECO:0007669"/>
    <property type="project" value="TreeGrafter"/>
</dbReference>
<feature type="domain" description="ABC transporter" evidence="10">
    <location>
        <begin position="335"/>
        <end position="569"/>
    </location>
</feature>
<sequence>MMINKRLINYCEESKKYIVLTVLANWISLLCNIGIILIVGDFIGMLFTVDSLGNNTLRLFILGMLILIRIAANLSYGHFSHKASEGVKVKLRDGIFGKLTRIGLNYNKVTSTSSVVQVAVEGVEQLEVYFGRYLPQFFYSLLAPITLFILFSFISLKAAIVFLVCVPLIPVSIIAIMKIAKRILKDYWNNYANLGDTFLENLQGLTTLKVFNIDEERHKKMNDEAENFRRITMKVLSMQLNSINVMDLVAFGGAALGSIITLNAFYNGQVTLAGTIIIILLSSEFFIPLRLLGSFFHIAMNGMAACDRIFKLLDSDELEERKEDFTKELSHKSDIEVDNITFSYDGERNVINNVSMKFEKDKFTAIVGESGSGKSTIASLLLNTFKVNEGSIKVNGIDINRIPLKDLYEKMVIISTNSFIFNGSIKDNLLIGKKDATVEEINEALEVANLKEFVDSLNNGLDTQVGEGGSLLSGGQKQRLAFARAILSDREILILDEATSNIDVESEEMIWNSVEKLRNNKTLIVISHRLANVKNADRIYLLDKGNLVEEGNHKELMDKKNKYFNLVSMQEELEGKGVM</sequence>
<dbReference type="GO" id="GO:0016887">
    <property type="term" value="F:ATP hydrolysis activity"/>
    <property type="evidence" value="ECO:0007669"/>
    <property type="project" value="InterPro"/>
</dbReference>
<evidence type="ECO:0000256" key="7">
    <source>
        <dbReference type="ARBA" id="ARBA00022989"/>
    </source>
</evidence>
<keyword evidence="8 9" id="KW-0472">Membrane</keyword>
<keyword evidence="6 12" id="KW-0067">ATP-binding</keyword>
<dbReference type="PANTHER" id="PTHR43394">
    <property type="entry name" value="ATP-DEPENDENT PERMEASE MDL1, MITOCHONDRIAL"/>
    <property type="match status" value="1"/>
</dbReference>
<reference evidence="12 13" key="1">
    <citation type="submission" date="2016-06" db="EMBL/GenBank/DDBJ databases">
        <authorList>
            <person name="Kjaerup R.B."/>
            <person name="Dalgaard T.S."/>
            <person name="Juul-Madsen H.R."/>
        </authorList>
    </citation>
    <scope>NUCLEOTIDE SEQUENCE [LARGE SCALE GENOMIC DNA]</scope>
    <source>
        <strain evidence="12 13">373-A1</strain>
    </source>
</reference>
<feature type="transmembrane region" description="Helical" evidence="9">
    <location>
        <begin position="137"/>
        <end position="154"/>
    </location>
</feature>
<feature type="transmembrane region" description="Helical" evidence="9">
    <location>
        <begin position="272"/>
        <end position="293"/>
    </location>
</feature>
<keyword evidence="7 9" id="KW-1133">Transmembrane helix</keyword>
<feature type="transmembrane region" description="Helical" evidence="9">
    <location>
        <begin position="59"/>
        <end position="79"/>
    </location>
</feature>
<proteinExistence type="predicted"/>
<evidence type="ECO:0000256" key="6">
    <source>
        <dbReference type="ARBA" id="ARBA00022840"/>
    </source>
</evidence>
<dbReference type="GO" id="GO:0005886">
    <property type="term" value="C:plasma membrane"/>
    <property type="evidence" value="ECO:0007669"/>
    <property type="project" value="UniProtKB-SubCell"/>
</dbReference>
<keyword evidence="5" id="KW-0547">Nucleotide-binding</keyword>
<dbReference type="PROSITE" id="PS50893">
    <property type="entry name" value="ABC_TRANSPORTER_2"/>
    <property type="match status" value="1"/>
</dbReference>
<evidence type="ECO:0000256" key="5">
    <source>
        <dbReference type="ARBA" id="ARBA00022741"/>
    </source>
</evidence>
<protein>
    <submittedName>
        <fullName evidence="12">Cysteine ABC transporter ATP-binding protein</fullName>
    </submittedName>
</protein>
<dbReference type="EMBL" id="MAPZ01000016">
    <property type="protein sequence ID" value="OBY11109.1"/>
    <property type="molecule type" value="Genomic_DNA"/>
</dbReference>
<dbReference type="Gene3D" id="1.20.1560.10">
    <property type="entry name" value="ABC transporter type 1, transmembrane domain"/>
    <property type="match status" value="1"/>
</dbReference>
<evidence type="ECO:0000256" key="9">
    <source>
        <dbReference type="SAM" id="Phobius"/>
    </source>
</evidence>
<evidence type="ECO:0000313" key="13">
    <source>
        <dbReference type="Proteomes" id="UP000092714"/>
    </source>
</evidence>
<keyword evidence="4 9" id="KW-0812">Transmembrane</keyword>
<dbReference type="SUPFAM" id="SSF90123">
    <property type="entry name" value="ABC transporter transmembrane region"/>
    <property type="match status" value="1"/>
</dbReference>
<dbReference type="SMART" id="SM00382">
    <property type="entry name" value="AAA"/>
    <property type="match status" value="1"/>
</dbReference>
<keyword evidence="3" id="KW-1003">Cell membrane</keyword>
<feature type="transmembrane region" description="Helical" evidence="9">
    <location>
        <begin position="160"/>
        <end position="180"/>
    </location>
</feature>
<keyword evidence="2" id="KW-0813">Transport</keyword>
<feature type="transmembrane region" description="Helical" evidence="9">
    <location>
        <begin position="20"/>
        <end position="47"/>
    </location>
</feature>
<dbReference type="InterPro" id="IPR039421">
    <property type="entry name" value="Type_1_exporter"/>
</dbReference>
<dbReference type="InterPro" id="IPR003593">
    <property type="entry name" value="AAA+_ATPase"/>
</dbReference>
<feature type="domain" description="ABC transmembrane type-1" evidence="11">
    <location>
        <begin position="19"/>
        <end position="301"/>
    </location>
</feature>
<comment type="caution">
    <text evidence="12">The sequence shown here is derived from an EMBL/GenBank/DDBJ whole genome shotgun (WGS) entry which is preliminary data.</text>
</comment>
<keyword evidence="13" id="KW-1185">Reference proteome</keyword>
<dbReference type="FunFam" id="3.40.50.300:FF:000854">
    <property type="entry name" value="Multidrug ABC transporter ATP-binding protein"/>
    <property type="match status" value="1"/>
</dbReference>
<dbReference type="GeneID" id="42775213"/>
<dbReference type="InterPro" id="IPR036640">
    <property type="entry name" value="ABC1_TM_sf"/>
</dbReference>
<dbReference type="InterPro" id="IPR011527">
    <property type="entry name" value="ABC1_TM_dom"/>
</dbReference>
<evidence type="ECO:0000256" key="4">
    <source>
        <dbReference type="ARBA" id="ARBA00022692"/>
    </source>
</evidence>
<dbReference type="SUPFAM" id="SSF52540">
    <property type="entry name" value="P-loop containing nucleoside triphosphate hydrolases"/>
    <property type="match status" value="1"/>
</dbReference>
<dbReference type="RefSeq" id="WP_027097377.1">
    <property type="nucleotide sequence ID" value="NZ_CABHIH010000005.1"/>
</dbReference>
<dbReference type="OrthoDB" id="9762778at2"/>
<evidence type="ECO:0000259" key="10">
    <source>
        <dbReference type="PROSITE" id="PS50893"/>
    </source>
</evidence>
<dbReference type="Gene3D" id="3.40.50.300">
    <property type="entry name" value="P-loop containing nucleotide triphosphate hydrolases"/>
    <property type="match status" value="1"/>
</dbReference>
<evidence type="ECO:0000256" key="1">
    <source>
        <dbReference type="ARBA" id="ARBA00004651"/>
    </source>
</evidence>